<sequence length="502" mass="54633">MLIQGGSAVDAAIAALLCTGLVNPQSMGLGGGAIFTIMDKAGKVKIISSRETVPKGVRADLLNKCPKTLLIPGSHWIGVPGEIRGYERAHKLYGKLSWAKLFEPSIKLAREGFPMPGFLNQIFQIIKKENLTELLIHNSGLCELFCHKNKTVFGTGDILKFPRLAETMETIAKEGADAFYTGKIAEDLIQDVQARNGTLSLDDLSTFKVRESDAWTVELGEYKMYFPPPPAGGAILSFILKLMHGFGLSPASNKGDQKTLTLHRYLEAVKFANGQKRNLKDPLFSSKDMTYIKDEKFIKRIKALITDGSTHEASYYNITPSVDSFGTTHVSVMAADGTAVSVTSTINQLFGSAVYSPKTGIILNNELADFCGRVDSIKPGEQPPSSMAPVILQSVSQQKTLVIGGSGGSFITSAMALSIMNHLWFGMNLKESIAAKIVFVGPNNIIAFEPEYNQSAIEAMKALRHNVQKYKYFFNVVNGISKEGQCFTAVSDARKFGESAGY</sequence>
<dbReference type="GO" id="GO:0005886">
    <property type="term" value="C:plasma membrane"/>
    <property type="evidence" value="ECO:0007669"/>
    <property type="project" value="TreeGrafter"/>
</dbReference>
<gene>
    <name evidence="4" type="ORF">DPX16_10558</name>
</gene>
<dbReference type="PANTHER" id="PTHR11686">
    <property type="entry name" value="GAMMA GLUTAMYL TRANSPEPTIDASE"/>
    <property type="match status" value="1"/>
</dbReference>
<dbReference type="FunFam" id="1.10.246.130:FF:000001">
    <property type="entry name" value="Gamma-glutamyltransferase 5 isoform 1"/>
    <property type="match status" value="1"/>
</dbReference>
<reference evidence="4 5" key="1">
    <citation type="submission" date="2018-10" db="EMBL/GenBank/DDBJ databases">
        <title>Genome assembly for a Yunnan-Guizhou Plateau 3E fish, Anabarilius grahami (Regan), and its evolutionary and genetic applications.</title>
        <authorList>
            <person name="Jiang W."/>
        </authorList>
    </citation>
    <scope>NUCLEOTIDE SEQUENCE [LARGE SCALE GENOMIC DNA]</scope>
    <source>
        <strain evidence="4">AG-KIZ</strain>
        <tissue evidence="4">Muscle</tissue>
    </source>
</reference>
<organism evidence="4 5">
    <name type="scientific">Anabarilius grahami</name>
    <name type="common">Kanglang fish</name>
    <name type="synonym">Barilius grahami</name>
    <dbReference type="NCBI Taxonomy" id="495550"/>
    <lineage>
        <taxon>Eukaryota</taxon>
        <taxon>Metazoa</taxon>
        <taxon>Chordata</taxon>
        <taxon>Craniata</taxon>
        <taxon>Vertebrata</taxon>
        <taxon>Euteleostomi</taxon>
        <taxon>Actinopterygii</taxon>
        <taxon>Neopterygii</taxon>
        <taxon>Teleostei</taxon>
        <taxon>Ostariophysi</taxon>
        <taxon>Cypriniformes</taxon>
        <taxon>Xenocyprididae</taxon>
        <taxon>Xenocypridinae</taxon>
        <taxon>Xenocypridinae incertae sedis</taxon>
        <taxon>Anabarilius</taxon>
    </lineage>
</organism>
<evidence type="ECO:0000313" key="4">
    <source>
        <dbReference type="EMBL" id="ROL54135.1"/>
    </source>
</evidence>
<dbReference type="GO" id="GO:1901750">
    <property type="term" value="P:leukotriene D4 biosynthetic process"/>
    <property type="evidence" value="ECO:0007669"/>
    <property type="project" value="TreeGrafter"/>
</dbReference>
<evidence type="ECO:0000256" key="3">
    <source>
        <dbReference type="PIRSR" id="PIRSR600101-2"/>
    </source>
</evidence>
<dbReference type="FunFam" id="3.60.20.40:FF:000011">
    <property type="entry name" value="Gamma-glutamyltransferase 5a"/>
    <property type="match status" value="1"/>
</dbReference>
<dbReference type="InterPro" id="IPR043137">
    <property type="entry name" value="GGT_ssub_C"/>
</dbReference>
<feature type="active site" description="Nucleophile" evidence="2">
    <location>
        <position position="327"/>
    </location>
</feature>
<dbReference type="SUPFAM" id="SSF56235">
    <property type="entry name" value="N-terminal nucleophile aminohydrolases (Ntn hydrolases)"/>
    <property type="match status" value="1"/>
</dbReference>
<dbReference type="InterPro" id="IPR043138">
    <property type="entry name" value="GGT_lsub"/>
</dbReference>
<feature type="binding site" evidence="3">
    <location>
        <begin position="385"/>
        <end position="386"/>
    </location>
    <ligand>
        <name>L-glutamate</name>
        <dbReference type="ChEBI" id="CHEBI:29985"/>
    </ligand>
</feature>
<dbReference type="InterPro" id="IPR029055">
    <property type="entry name" value="Ntn_hydrolases_N"/>
</dbReference>
<dbReference type="Gene3D" id="3.60.20.40">
    <property type="match status" value="1"/>
</dbReference>
<dbReference type="OrthoDB" id="1081007at2759"/>
<feature type="binding site" evidence="3">
    <location>
        <position position="50"/>
    </location>
    <ligand>
        <name>L-glutamate</name>
        <dbReference type="ChEBI" id="CHEBI:29985"/>
    </ligand>
</feature>
<dbReference type="Proteomes" id="UP000281406">
    <property type="component" value="Unassembled WGS sequence"/>
</dbReference>
<dbReference type="Gene3D" id="1.10.246.130">
    <property type="match status" value="1"/>
</dbReference>
<feature type="binding site" evidence="3">
    <location>
        <position position="408"/>
    </location>
    <ligand>
        <name>L-glutamate</name>
        <dbReference type="ChEBI" id="CHEBI:29985"/>
    </ligand>
</feature>
<dbReference type="Pfam" id="PF01019">
    <property type="entry name" value="G_glu_transpept"/>
    <property type="match status" value="1"/>
</dbReference>
<dbReference type="EMBL" id="RJVU01007007">
    <property type="protein sequence ID" value="ROL54135.1"/>
    <property type="molecule type" value="Genomic_DNA"/>
</dbReference>
<protein>
    <submittedName>
        <fullName evidence="4">Glutathione hydrolase 5 proenzyme</fullName>
    </submittedName>
</protein>
<dbReference type="GO" id="GO:0006751">
    <property type="term" value="P:glutathione catabolic process"/>
    <property type="evidence" value="ECO:0007669"/>
    <property type="project" value="InterPro"/>
</dbReference>
<keyword evidence="4" id="KW-0378">Hydrolase</keyword>
<evidence type="ECO:0000256" key="2">
    <source>
        <dbReference type="PIRSR" id="PIRSR600101-1"/>
    </source>
</evidence>
<feature type="binding site" evidence="3">
    <location>
        <begin position="345"/>
        <end position="347"/>
    </location>
    <ligand>
        <name>L-glutamate</name>
        <dbReference type="ChEBI" id="CHEBI:29985"/>
    </ligand>
</feature>
<comment type="similarity">
    <text evidence="1">Belongs to the gamma-glutamyltransferase family.</text>
</comment>
<dbReference type="GO" id="GO:0036374">
    <property type="term" value="F:glutathione hydrolase activity"/>
    <property type="evidence" value="ECO:0007669"/>
    <property type="project" value="InterPro"/>
</dbReference>
<comment type="caution">
    <text evidence="4">The sequence shown here is derived from an EMBL/GenBank/DDBJ whole genome shotgun (WGS) entry which is preliminary data.</text>
</comment>
<dbReference type="InterPro" id="IPR000101">
    <property type="entry name" value="GGT_peptidase"/>
</dbReference>
<dbReference type="PRINTS" id="PR01210">
    <property type="entry name" value="GGTRANSPTASE"/>
</dbReference>
<dbReference type="GO" id="GO:0002951">
    <property type="term" value="F:leukotriene-C(4) hydrolase"/>
    <property type="evidence" value="ECO:0007669"/>
    <property type="project" value="TreeGrafter"/>
</dbReference>
<dbReference type="AlphaFoldDB" id="A0A3N0Z6R8"/>
<accession>A0A3N0Z6R8</accession>
<proteinExistence type="inferred from homology"/>
<keyword evidence="5" id="KW-1185">Reference proteome</keyword>
<dbReference type="PANTHER" id="PTHR11686:SF53">
    <property type="entry name" value="GLUTATHIONE HYDROLASE"/>
    <property type="match status" value="1"/>
</dbReference>
<name>A0A3N0Z6R8_ANAGA</name>
<evidence type="ECO:0000256" key="1">
    <source>
        <dbReference type="ARBA" id="ARBA00009381"/>
    </source>
</evidence>
<feature type="binding site" evidence="3">
    <location>
        <position position="369"/>
    </location>
    <ligand>
        <name>L-glutamate</name>
        <dbReference type="ChEBI" id="CHEBI:29985"/>
    </ligand>
</feature>
<dbReference type="GO" id="GO:0006954">
    <property type="term" value="P:inflammatory response"/>
    <property type="evidence" value="ECO:0007669"/>
    <property type="project" value="TreeGrafter"/>
</dbReference>
<evidence type="ECO:0000313" key="5">
    <source>
        <dbReference type="Proteomes" id="UP000281406"/>
    </source>
</evidence>